<organism evidence="4">
    <name type="scientific">marine metagenome</name>
    <dbReference type="NCBI Taxonomy" id="408172"/>
    <lineage>
        <taxon>unclassified sequences</taxon>
        <taxon>metagenomes</taxon>
        <taxon>ecological metagenomes</taxon>
    </lineage>
</organism>
<gene>
    <name evidence="4" type="ORF">METZ01_LOCUS409910</name>
</gene>
<dbReference type="GO" id="GO:0003743">
    <property type="term" value="F:translation initiation factor activity"/>
    <property type="evidence" value="ECO:0007669"/>
    <property type="project" value="TreeGrafter"/>
</dbReference>
<dbReference type="SUPFAM" id="SSF52156">
    <property type="entry name" value="Initiation factor IF2/eIF5b, domain 3"/>
    <property type="match status" value="1"/>
</dbReference>
<name>A0A382WDS0_9ZZZZ</name>
<evidence type="ECO:0000259" key="3">
    <source>
        <dbReference type="Pfam" id="PF11987"/>
    </source>
</evidence>
<dbReference type="Gene3D" id="3.40.50.10050">
    <property type="entry name" value="Translation initiation factor IF- 2, domain 3"/>
    <property type="match status" value="1"/>
</dbReference>
<proteinExistence type="predicted"/>
<dbReference type="PANTHER" id="PTHR43381:SF5">
    <property type="entry name" value="TR-TYPE G DOMAIN-CONTAINING PROTEIN"/>
    <property type="match status" value="1"/>
</dbReference>
<evidence type="ECO:0000313" key="4">
    <source>
        <dbReference type="EMBL" id="SVD57056.1"/>
    </source>
</evidence>
<protein>
    <recommendedName>
        <fullName evidence="3">Translation initiation factor IF- 2 domain-containing protein</fullName>
    </recommendedName>
</protein>
<accession>A0A382WDS0</accession>
<dbReference type="EMBL" id="UINC01159133">
    <property type="protein sequence ID" value="SVD57056.1"/>
    <property type="molecule type" value="Genomic_DNA"/>
</dbReference>
<dbReference type="InterPro" id="IPR036925">
    <property type="entry name" value="TIF_IF2_dom3_sf"/>
</dbReference>
<sequence>MSGLDSPPRAGEEFIVVKSKKMAKEASIERAAKARETRLARQQITNLESLFETELTAHNILNLVIKADTYGSLEAIVGSLKNIKSDLIKLNIIHDSVGGINVNDINLAITTNS</sequence>
<dbReference type="PANTHER" id="PTHR43381">
    <property type="entry name" value="TRANSLATION INITIATION FACTOR IF-2-RELATED"/>
    <property type="match status" value="1"/>
</dbReference>
<dbReference type="GO" id="GO:0005525">
    <property type="term" value="F:GTP binding"/>
    <property type="evidence" value="ECO:0007669"/>
    <property type="project" value="UniProtKB-KW"/>
</dbReference>
<feature type="non-terminal residue" evidence="4">
    <location>
        <position position="113"/>
    </location>
</feature>
<evidence type="ECO:0000256" key="2">
    <source>
        <dbReference type="ARBA" id="ARBA00023134"/>
    </source>
</evidence>
<evidence type="ECO:0000256" key="1">
    <source>
        <dbReference type="ARBA" id="ARBA00022741"/>
    </source>
</evidence>
<reference evidence="4" key="1">
    <citation type="submission" date="2018-05" db="EMBL/GenBank/DDBJ databases">
        <authorList>
            <person name="Lanie J.A."/>
            <person name="Ng W.-L."/>
            <person name="Kazmierczak K.M."/>
            <person name="Andrzejewski T.M."/>
            <person name="Davidsen T.M."/>
            <person name="Wayne K.J."/>
            <person name="Tettelin H."/>
            <person name="Glass J.I."/>
            <person name="Rusch D."/>
            <person name="Podicherti R."/>
            <person name="Tsui H.-C.T."/>
            <person name="Winkler M.E."/>
        </authorList>
    </citation>
    <scope>NUCLEOTIDE SEQUENCE</scope>
</reference>
<dbReference type="GO" id="GO:0005829">
    <property type="term" value="C:cytosol"/>
    <property type="evidence" value="ECO:0007669"/>
    <property type="project" value="TreeGrafter"/>
</dbReference>
<dbReference type="InterPro" id="IPR023115">
    <property type="entry name" value="TIF_IF2_dom3"/>
</dbReference>
<feature type="domain" description="Translation initiation factor IF- 2" evidence="3">
    <location>
        <begin position="37"/>
        <end position="112"/>
    </location>
</feature>
<dbReference type="InterPro" id="IPR015760">
    <property type="entry name" value="TIF_IF2"/>
</dbReference>
<keyword evidence="1" id="KW-0547">Nucleotide-binding</keyword>
<keyword evidence="2" id="KW-0342">GTP-binding</keyword>
<dbReference type="AlphaFoldDB" id="A0A382WDS0"/>
<dbReference type="Pfam" id="PF11987">
    <property type="entry name" value="IF-2"/>
    <property type="match status" value="1"/>
</dbReference>